<evidence type="ECO:0008006" key="3">
    <source>
        <dbReference type="Google" id="ProtNLM"/>
    </source>
</evidence>
<comment type="caution">
    <text evidence="1">The sequence shown here is derived from an EMBL/GenBank/DDBJ whole genome shotgun (WGS) entry which is preliminary data.</text>
</comment>
<dbReference type="AlphaFoldDB" id="A0A5C8IKL9"/>
<dbReference type="OrthoDB" id="127805at2"/>
<dbReference type="RefSeq" id="WP_147924176.1">
    <property type="nucleotide sequence ID" value="NZ_VRTY01000163.1"/>
</dbReference>
<evidence type="ECO:0000313" key="2">
    <source>
        <dbReference type="Proteomes" id="UP000321926"/>
    </source>
</evidence>
<name>A0A5C8IKL9_9BACT</name>
<evidence type="ECO:0000313" key="1">
    <source>
        <dbReference type="EMBL" id="TXK21639.1"/>
    </source>
</evidence>
<gene>
    <name evidence="1" type="ORF">FVR03_23280</name>
</gene>
<dbReference type="Proteomes" id="UP000321926">
    <property type="component" value="Unassembled WGS sequence"/>
</dbReference>
<reference evidence="1 2" key="1">
    <citation type="submission" date="2019-08" db="EMBL/GenBank/DDBJ databases">
        <authorList>
            <person name="Shi S."/>
        </authorList>
    </citation>
    <scope>NUCLEOTIDE SEQUENCE [LARGE SCALE GENOMIC DNA]</scope>
    <source>
        <strain evidence="1 2">GY10130</strain>
    </source>
</reference>
<keyword evidence="2" id="KW-1185">Reference proteome</keyword>
<protein>
    <recommendedName>
        <fullName evidence="3">DUF1835 domain-containing protein</fullName>
    </recommendedName>
</protein>
<dbReference type="EMBL" id="VRTY01000163">
    <property type="protein sequence ID" value="TXK21639.1"/>
    <property type="molecule type" value="Genomic_DNA"/>
</dbReference>
<organism evidence="1 2">
    <name type="scientific">Pontibacter qinzhouensis</name>
    <dbReference type="NCBI Taxonomy" id="2603253"/>
    <lineage>
        <taxon>Bacteria</taxon>
        <taxon>Pseudomonadati</taxon>
        <taxon>Bacteroidota</taxon>
        <taxon>Cytophagia</taxon>
        <taxon>Cytophagales</taxon>
        <taxon>Hymenobacteraceae</taxon>
        <taxon>Pontibacter</taxon>
    </lineage>
</organism>
<accession>A0A5C8IKL9</accession>
<proteinExistence type="predicted"/>
<sequence length="315" mass="36042">MNRMLHIINGDASLSSFEAANLPGQVLVWREVMSEGPVVPQFREDSFWETRQTYICEFYEEQPSAYKEKVLDVLQELRHVHGYEELVLWFDSDLMCQVNLLFLLNFFKPLHHQKLQLATPEAGCISQLTSQQLQEVFEQRLTLRPDDLNLAQQVWQGYADESPLLLQELIQGDLHPFRHLKQALTLHFTRFPDCATGLNRPEMLMLEILHTQGPLTRHAFQQAFWEAAPGYGFGDKQIDLLMQQLQPLLVDFVNGLFQLTAAGEKAVQQQDQVPALREGIQYIGGVRMSATSINWCLDVNESKIKPAIKSGPNVP</sequence>